<dbReference type="InterPro" id="IPR012001">
    <property type="entry name" value="Thiamin_PyroP_enz_TPP-bd_dom"/>
</dbReference>
<feature type="domain" description="Thiamine pyrophosphate enzyme N-terminal TPP-binding" evidence="8">
    <location>
        <begin position="24"/>
        <end position="127"/>
    </location>
</feature>
<evidence type="ECO:0000256" key="1">
    <source>
        <dbReference type="ARBA" id="ARBA00001964"/>
    </source>
</evidence>
<feature type="region of interest" description="Disordered" evidence="5">
    <location>
        <begin position="364"/>
        <end position="394"/>
    </location>
</feature>
<comment type="similarity">
    <text evidence="2 4">Belongs to the TPP enzyme family.</text>
</comment>
<dbReference type="EMBL" id="BAAAYG010000010">
    <property type="protein sequence ID" value="GAA3287123.1"/>
    <property type="molecule type" value="Genomic_DNA"/>
</dbReference>
<dbReference type="Pfam" id="PF00205">
    <property type="entry name" value="TPP_enzyme_M"/>
    <property type="match status" value="1"/>
</dbReference>
<dbReference type="InterPro" id="IPR011766">
    <property type="entry name" value="TPP_enzyme_TPP-bd"/>
</dbReference>
<dbReference type="CDD" id="cd07035">
    <property type="entry name" value="TPP_PYR_POX_like"/>
    <property type="match status" value="1"/>
</dbReference>
<evidence type="ECO:0000256" key="4">
    <source>
        <dbReference type="RuleBase" id="RU362132"/>
    </source>
</evidence>
<dbReference type="Pfam" id="PF02775">
    <property type="entry name" value="TPP_enzyme_C"/>
    <property type="match status" value="1"/>
</dbReference>
<gene>
    <name evidence="9" type="ORF">GCM10020260_23100</name>
</gene>
<dbReference type="PANTHER" id="PTHR18968:SF13">
    <property type="entry name" value="ACETOLACTATE SYNTHASE CATALYTIC SUBUNIT, MITOCHONDRIAL"/>
    <property type="match status" value="1"/>
</dbReference>
<evidence type="ECO:0000313" key="10">
    <source>
        <dbReference type="Proteomes" id="UP001501736"/>
    </source>
</evidence>
<organism evidence="9 10">
    <name type="scientific">Nesterenkonia halobia</name>
    <dbReference type="NCBI Taxonomy" id="37922"/>
    <lineage>
        <taxon>Bacteria</taxon>
        <taxon>Bacillati</taxon>
        <taxon>Actinomycetota</taxon>
        <taxon>Actinomycetes</taxon>
        <taxon>Micrococcales</taxon>
        <taxon>Micrococcaceae</taxon>
        <taxon>Nesterenkonia</taxon>
    </lineage>
</organism>
<dbReference type="SUPFAM" id="SSF52467">
    <property type="entry name" value="DHS-like NAD/FAD-binding domain"/>
    <property type="match status" value="1"/>
</dbReference>
<dbReference type="InterPro" id="IPR012000">
    <property type="entry name" value="Thiamin_PyroP_enz_cen_dom"/>
</dbReference>
<reference evidence="10" key="1">
    <citation type="journal article" date="2019" name="Int. J. Syst. Evol. Microbiol.">
        <title>The Global Catalogue of Microorganisms (GCM) 10K type strain sequencing project: providing services to taxonomists for standard genome sequencing and annotation.</title>
        <authorList>
            <consortium name="The Broad Institute Genomics Platform"/>
            <consortium name="The Broad Institute Genome Sequencing Center for Infectious Disease"/>
            <person name="Wu L."/>
            <person name="Ma J."/>
        </authorList>
    </citation>
    <scope>NUCLEOTIDE SEQUENCE [LARGE SCALE GENOMIC DNA]</scope>
    <source>
        <strain evidence="10">JCM 11483</strain>
    </source>
</reference>
<dbReference type="RefSeq" id="WP_344721512.1">
    <property type="nucleotide sequence ID" value="NZ_BAAAYG010000010.1"/>
</dbReference>
<comment type="cofactor">
    <cofactor evidence="1">
        <name>thiamine diphosphate</name>
        <dbReference type="ChEBI" id="CHEBI:58937"/>
    </cofactor>
</comment>
<dbReference type="InterPro" id="IPR045229">
    <property type="entry name" value="TPP_enz"/>
</dbReference>
<dbReference type="PROSITE" id="PS00187">
    <property type="entry name" value="TPP_ENZYMES"/>
    <property type="match status" value="1"/>
</dbReference>
<dbReference type="PANTHER" id="PTHR18968">
    <property type="entry name" value="THIAMINE PYROPHOSPHATE ENZYMES"/>
    <property type="match status" value="1"/>
</dbReference>
<evidence type="ECO:0000256" key="2">
    <source>
        <dbReference type="ARBA" id="ARBA00007812"/>
    </source>
</evidence>
<dbReference type="SUPFAM" id="SSF52518">
    <property type="entry name" value="Thiamin diphosphate-binding fold (THDP-binding)"/>
    <property type="match status" value="2"/>
</dbReference>
<dbReference type="Gene3D" id="3.40.50.970">
    <property type="match status" value="2"/>
</dbReference>
<keyword evidence="10" id="KW-1185">Reference proteome</keyword>
<keyword evidence="3 4" id="KW-0786">Thiamine pyrophosphate</keyword>
<dbReference type="Proteomes" id="UP001501736">
    <property type="component" value="Unassembled WGS sequence"/>
</dbReference>
<protein>
    <submittedName>
        <fullName evidence="9">5-guanidino-2-oxopentanoate decarboxylase</fullName>
    </submittedName>
</protein>
<sequence>MTLEHTTEERVRRVVRDIPAAERTGGLAVVAALAAHGTDVVFGIPGTHNLEIYRHLPTLDVRAVTPRHEQGAGYAADGHHLVTGRPGVVLTTTGPALTNVLTAAATAHAESRPLLVVSPGMPVGTEGMDLGRLHETKDASGAADRLMGSSRRVTTAEEAVDAVAEAFDGFARRRPRPVHLEVPLDVLEGPWSGRLPGLRLGGPAELRPDASDEPVRTAAARLAAAQEPLIVAGGGARGAGPALQALAERIDAPVVTTANGKGVLAEDHPLSLRADVRRAAVQRASRSADVLMVVGSELGDSDLWGGTIGAAYGSAPSRASESADDDPQTVIRLDVDPAQLHKNLPGDVVLAADAGAGLRALVAELPPRREGPGTTGDAEDPTTSARTTPGRRRAATLRGEVDEEFDRTATLPRITTVVQQAAGDDVIVAGDSSQVTYDGTIHALRARREDQLLYMPGHATLGYGIPAAIGAQIGVPDRPVVALVGDGAAMFTVQEVATAVEQGLPVVIIIADNGGYGEIEAQMRQIGVEPTGVRLSSPDFAALGCAMGARGAAVDVSAEGWEDRLSAVVSEELAADGPTVVHLRL</sequence>
<evidence type="ECO:0000256" key="5">
    <source>
        <dbReference type="SAM" id="MobiDB-lite"/>
    </source>
</evidence>
<dbReference type="Gene3D" id="3.40.50.1220">
    <property type="entry name" value="TPP-binding domain"/>
    <property type="match status" value="1"/>
</dbReference>
<proteinExistence type="inferred from homology"/>
<comment type="caution">
    <text evidence="9">The sequence shown here is derived from an EMBL/GenBank/DDBJ whole genome shotgun (WGS) entry which is preliminary data.</text>
</comment>
<evidence type="ECO:0000259" key="6">
    <source>
        <dbReference type="Pfam" id="PF00205"/>
    </source>
</evidence>
<evidence type="ECO:0000259" key="8">
    <source>
        <dbReference type="Pfam" id="PF02776"/>
    </source>
</evidence>
<dbReference type="Pfam" id="PF02776">
    <property type="entry name" value="TPP_enzyme_N"/>
    <property type="match status" value="1"/>
</dbReference>
<name>A0ABP6REI1_9MICC</name>
<dbReference type="InterPro" id="IPR000399">
    <property type="entry name" value="TPP-bd_CS"/>
</dbReference>
<evidence type="ECO:0000256" key="3">
    <source>
        <dbReference type="ARBA" id="ARBA00023052"/>
    </source>
</evidence>
<dbReference type="InterPro" id="IPR029035">
    <property type="entry name" value="DHS-like_NAD/FAD-binding_dom"/>
</dbReference>
<accession>A0ABP6REI1</accession>
<feature type="domain" description="Thiamine pyrophosphate enzyme TPP-binding" evidence="7">
    <location>
        <begin position="443"/>
        <end position="582"/>
    </location>
</feature>
<evidence type="ECO:0000259" key="7">
    <source>
        <dbReference type="Pfam" id="PF02775"/>
    </source>
</evidence>
<feature type="domain" description="Thiamine pyrophosphate enzyme central" evidence="6">
    <location>
        <begin position="215"/>
        <end position="361"/>
    </location>
</feature>
<dbReference type="CDD" id="cd00568">
    <property type="entry name" value="TPP_enzymes"/>
    <property type="match status" value="1"/>
</dbReference>
<evidence type="ECO:0000313" key="9">
    <source>
        <dbReference type="EMBL" id="GAA3287123.1"/>
    </source>
</evidence>
<dbReference type="InterPro" id="IPR029061">
    <property type="entry name" value="THDP-binding"/>
</dbReference>